<dbReference type="OrthoDB" id="1954979at2"/>
<dbReference type="PIRSF" id="PIRSF033595">
    <property type="entry name" value="UCP033595"/>
    <property type="match status" value="1"/>
</dbReference>
<accession>D9SUW3</accession>
<evidence type="ECO:0000313" key="2">
    <source>
        <dbReference type="Proteomes" id="UP000002730"/>
    </source>
</evidence>
<gene>
    <name evidence="1" type="ordered locus">Clocel_1263</name>
</gene>
<evidence type="ECO:0000313" key="1">
    <source>
        <dbReference type="EMBL" id="ADL51018.1"/>
    </source>
</evidence>
<dbReference type="AlphaFoldDB" id="D9SUW3"/>
<dbReference type="HOGENOM" id="CLU_165562_0_0_9"/>
<proteinExistence type="predicted"/>
<dbReference type="EMBL" id="CP002160">
    <property type="protein sequence ID" value="ADL51018.1"/>
    <property type="molecule type" value="Genomic_DNA"/>
</dbReference>
<reference evidence="1 2" key="1">
    <citation type="submission" date="2010-08" db="EMBL/GenBank/DDBJ databases">
        <title>Complete sequence of Clostridium cellulovorans 743B.</title>
        <authorList>
            <consortium name="US DOE Joint Genome Institute"/>
            <person name="Lucas S."/>
            <person name="Copeland A."/>
            <person name="Lapidus A."/>
            <person name="Cheng J.-F."/>
            <person name="Bruce D."/>
            <person name="Goodwin L."/>
            <person name="Pitluck S."/>
            <person name="Chertkov O."/>
            <person name="Detter J.C."/>
            <person name="Han C."/>
            <person name="Tapia R."/>
            <person name="Land M."/>
            <person name="Hauser L."/>
            <person name="Chang Y.-J."/>
            <person name="Jeffries C."/>
            <person name="Kyrpides N."/>
            <person name="Ivanova N."/>
            <person name="Mikhailova N."/>
            <person name="Hemme C.L."/>
            <person name="Woyke T."/>
        </authorList>
    </citation>
    <scope>NUCLEOTIDE SEQUENCE [LARGE SCALE GENOMIC DNA]</scope>
    <source>
        <strain evidence="2">ATCC 35296 / DSM 3052 / OCM 3 / 743B</strain>
    </source>
</reference>
<organism evidence="1 2">
    <name type="scientific">Clostridium cellulovorans (strain ATCC 35296 / DSM 3052 / OCM 3 / 743B)</name>
    <dbReference type="NCBI Taxonomy" id="573061"/>
    <lineage>
        <taxon>Bacteria</taxon>
        <taxon>Bacillati</taxon>
        <taxon>Bacillota</taxon>
        <taxon>Clostridia</taxon>
        <taxon>Eubacteriales</taxon>
        <taxon>Clostridiaceae</taxon>
        <taxon>Clostridium</taxon>
    </lineage>
</organism>
<dbReference type="STRING" id="573061.Clocel_1263"/>
<protein>
    <submittedName>
        <fullName evidence="1">Uncharacterized protein</fullName>
    </submittedName>
</protein>
<name>D9SUW3_CLOC7</name>
<dbReference type="RefSeq" id="WP_010076123.1">
    <property type="nucleotide sequence ID" value="NC_014393.1"/>
</dbReference>
<dbReference type="eggNOG" id="ENOG5033XWH">
    <property type="taxonomic scope" value="Bacteria"/>
</dbReference>
<sequence length="118" mass="13477">MEIVQTLSKSHMEGTIEYAYQYNLIRNTIEIEVCGKNIEVQGYGIKAIRTHSNSEGVVFQEEDLVKIISPQRHKVQSLLKLLWDNVVSPVHLIDVLGEYIDEFIGDFDQVDLENVATN</sequence>
<keyword evidence="2" id="KW-1185">Reference proteome</keyword>
<dbReference type="Proteomes" id="UP000002730">
    <property type="component" value="Chromosome"/>
</dbReference>
<dbReference type="InterPro" id="IPR017016">
    <property type="entry name" value="UCP033595"/>
</dbReference>
<dbReference type="KEGG" id="ccb:Clocel_1263"/>
<dbReference type="Pfam" id="PF20124">
    <property type="entry name" value="DUF6514"/>
    <property type="match status" value="1"/>
</dbReference>